<dbReference type="EMBL" id="CP073100">
    <property type="protein sequence ID" value="QUE49922.1"/>
    <property type="molecule type" value="Genomic_DNA"/>
</dbReference>
<gene>
    <name evidence="1" type="ORF">KBB96_13715</name>
</gene>
<dbReference type="AlphaFoldDB" id="A0A975IY69"/>
<accession>A0A975IY69</accession>
<dbReference type="RefSeq" id="WP_211630011.1">
    <property type="nucleotide sequence ID" value="NZ_CP073100.1"/>
</dbReference>
<dbReference type="KEGG" id="lamb:KBB96_13715"/>
<organism evidence="1 2">
    <name type="scientific">Luteolibacter ambystomatis</name>
    <dbReference type="NCBI Taxonomy" id="2824561"/>
    <lineage>
        <taxon>Bacteria</taxon>
        <taxon>Pseudomonadati</taxon>
        <taxon>Verrucomicrobiota</taxon>
        <taxon>Verrucomicrobiia</taxon>
        <taxon>Verrucomicrobiales</taxon>
        <taxon>Verrucomicrobiaceae</taxon>
        <taxon>Luteolibacter</taxon>
    </lineage>
</organism>
<sequence length="319" mass="36040">MPVAFIDPPEGHPPSATPVSADAVTLNLGDWQISPTLPGRRVVSYVPWETSRIPWPVRRKLQRLDHILVLSEWQRGLFVRNGIAAEKLSVVPLGFDPEVFRPGPRQRPADAPFRFLFIGKWEARKALPELLEAFCAEFGPEERVELVLHAHNPFIDGFDQEARLRKELKKLKAENRNILCRGDLPLPELVRAYRDADAFVLPTRAEGWGLPLLEAMACGLPCITTNYSALTTFAHAGNALLVDVADFIRVRDPFFFNGWLNWGTWAKPDVSHLRRLMRQVVEQPEKAAALGRSAAHEVVDKWTWDHAATVAMERLATLR</sequence>
<dbReference type="PANTHER" id="PTHR46656">
    <property type="entry name" value="PUTATIVE-RELATED"/>
    <property type="match status" value="1"/>
</dbReference>
<evidence type="ECO:0000313" key="2">
    <source>
        <dbReference type="Proteomes" id="UP000676169"/>
    </source>
</evidence>
<proteinExistence type="predicted"/>
<dbReference type="SUPFAM" id="SSF53756">
    <property type="entry name" value="UDP-Glycosyltransferase/glycogen phosphorylase"/>
    <property type="match status" value="1"/>
</dbReference>
<dbReference type="CDD" id="cd03801">
    <property type="entry name" value="GT4_PimA-like"/>
    <property type="match status" value="1"/>
</dbReference>
<evidence type="ECO:0000313" key="1">
    <source>
        <dbReference type="EMBL" id="QUE49922.1"/>
    </source>
</evidence>
<dbReference type="PANTHER" id="PTHR46656:SF3">
    <property type="entry name" value="PUTATIVE-RELATED"/>
    <property type="match status" value="1"/>
</dbReference>
<protein>
    <submittedName>
        <fullName evidence="1">Glycosyltransferase family 4 protein</fullName>
    </submittedName>
</protein>
<dbReference type="Pfam" id="PF13692">
    <property type="entry name" value="Glyco_trans_1_4"/>
    <property type="match status" value="1"/>
</dbReference>
<keyword evidence="2" id="KW-1185">Reference proteome</keyword>
<dbReference type="Proteomes" id="UP000676169">
    <property type="component" value="Chromosome"/>
</dbReference>
<reference evidence="1" key="1">
    <citation type="submission" date="2021-04" db="EMBL/GenBank/DDBJ databases">
        <title>Luteolibacter sp. 32A isolated from the skin of an Anderson's salamander (Ambystoma andersonii).</title>
        <authorList>
            <person name="Spergser J."/>
            <person name="Busse H.-J."/>
        </authorList>
    </citation>
    <scope>NUCLEOTIDE SEQUENCE</scope>
    <source>
        <strain evidence="1">32A</strain>
    </source>
</reference>
<dbReference type="Gene3D" id="3.40.50.2000">
    <property type="entry name" value="Glycogen Phosphorylase B"/>
    <property type="match status" value="1"/>
</dbReference>
<name>A0A975IY69_9BACT</name>